<dbReference type="InterPro" id="IPR023562">
    <property type="entry name" value="ClpP/TepA"/>
</dbReference>
<dbReference type="GO" id="GO:0051117">
    <property type="term" value="F:ATPase binding"/>
    <property type="evidence" value="ECO:0007669"/>
    <property type="project" value="TreeGrafter"/>
</dbReference>
<reference evidence="4 5" key="1">
    <citation type="journal article" date="2021" name="Nat. Plants">
        <title>The Taxus genome provides insights into paclitaxel biosynthesis.</title>
        <authorList>
            <person name="Xiong X."/>
            <person name="Gou J."/>
            <person name="Liao Q."/>
            <person name="Li Y."/>
            <person name="Zhou Q."/>
            <person name="Bi G."/>
            <person name="Li C."/>
            <person name="Du R."/>
            <person name="Wang X."/>
            <person name="Sun T."/>
            <person name="Guo L."/>
            <person name="Liang H."/>
            <person name="Lu P."/>
            <person name="Wu Y."/>
            <person name="Zhang Z."/>
            <person name="Ro D.K."/>
            <person name="Shang Y."/>
            <person name="Huang S."/>
            <person name="Yan J."/>
        </authorList>
    </citation>
    <scope>NUCLEOTIDE SEQUENCE [LARGE SCALE GENOMIC DNA]</scope>
    <source>
        <strain evidence="4">Ta-2019</strain>
    </source>
</reference>
<dbReference type="Proteomes" id="UP000824469">
    <property type="component" value="Unassembled WGS sequence"/>
</dbReference>
<evidence type="ECO:0000256" key="1">
    <source>
        <dbReference type="ARBA" id="ARBA00007039"/>
    </source>
</evidence>
<evidence type="ECO:0000256" key="3">
    <source>
        <dbReference type="SAM" id="MobiDB-lite"/>
    </source>
</evidence>
<dbReference type="PANTHER" id="PTHR10381">
    <property type="entry name" value="ATP-DEPENDENT CLP PROTEASE PROTEOLYTIC SUBUNIT"/>
    <property type="match status" value="1"/>
</dbReference>
<evidence type="ECO:0000313" key="4">
    <source>
        <dbReference type="EMBL" id="KAH9306564.1"/>
    </source>
</evidence>
<dbReference type="OMA" id="CYSSAVH"/>
<organism evidence="4 5">
    <name type="scientific">Taxus chinensis</name>
    <name type="common">Chinese yew</name>
    <name type="synonym">Taxus wallichiana var. chinensis</name>
    <dbReference type="NCBI Taxonomy" id="29808"/>
    <lineage>
        <taxon>Eukaryota</taxon>
        <taxon>Viridiplantae</taxon>
        <taxon>Streptophyta</taxon>
        <taxon>Embryophyta</taxon>
        <taxon>Tracheophyta</taxon>
        <taxon>Spermatophyta</taxon>
        <taxon>Pinopsida</taxon>
        <taxon>Pinidae</taxon>
        <taxon>Conifers II</taxon>
        <taxon>Cupressales</taxon>
        <taxon>Taxaceae</taxon>
        <taxon>Taxus</taxon>
    </lineage>
</organism>
<dbReference type="InterPro" id="IPR029045">
    <property type="entry name" value="ClpP/crotonase-like_dom_sf"/>
</dbReference>
<dbReference type="GO" id="GO:0009368">
    <property type="term" value="C:endopeptidase Clp complex"/>
    <property type="evidence" value="ECO:0007669"/>
    <property type="project" value="TreeGrafter"/>
</dbReference>
<protein>
    <recommendedName>
        <fullName evidence="2">ATP-dependent Clp protease proteolytic subunit</fullName>
    </recommendedName>
</protein>
<dbReference type="InterPro" id="IPR001907">
    <property type="entry name" value="ClpP"/>
</dbReference>
<gene>
    <name evidence="4" type="ORF">KI387_010968</name>
</gene>
<proteinExistence type="inferred from homology"/>
<dbReference type="PANTHER" id="PTHR10381:SF50">
    <property type="entry name" value="ATP-DEPENDENT CLP PROTEASE PROTEOLYTIC SUBUNIT 3, CHLOROPLASTIC"/>
    <property type="match status" value="1"/>
</dbReference>
<evidence type="ECO:0000256" key="2">
    <source>
        <dbReference type="RuleBase" id="RU003567"/>
    </source>
</evidence>
<dbReference type="PRINTS" id="PR00127">
    <property type="entry name" value="CLPPROTEASEP"/>
</dbReference>
<dbReference type="EMBL" id="JAHRHJ020000008">
    <property type="protein sequence ID" value="KAH9306564.1"/>
    <property type="molecule type" value="Genomic_DNA"/>
</dbReference>
<dbReference type="GO" id="GO:0004176">
    <property type="term" value="F:ATP-dependent peptidase activity"/>
    <property type="evidence" value="ECO:0007669"/>
    <property type="project" value="InterPro"/>
</dbReference>
<feature type="non-terminal residue" evidence="4">
    <location>
        <position position="1"/>
    </location>
</feature>
<comment type="similarity">
    <text evidence="1 2">Belongs to the peptidase S14 family.</text>
</comment>
<dbReference type="GO" id="GO:0004252">
    <property type="term" value="F:serine-type endopeptidase activity"/>
    <property type="evidence" value="ECO:0007669"/>
    <property type="project" value="InterPro"/>
</dbReference>
<dbReference type="Pfam" id="PF00574">
    <property type="entry name" value="CLP_protease"/>
    <property type="match status" value="1"/>
</dbReference>
<dbReference type="SUPFAM" id="SSF52096">
    <property type="entry name" value="ClpP/crotonase"/>
    <property type="match status" value="1"/>
</dbReference>
<sequence>MAAFSSVSALCRGHSLTNSPKSSCPPLHSAIVNLNKHSTAICYSSAVHSDSRQRFGSVKPTGTPLRPLRGGLSASLEPGNISTGPSWIPRLEDLDVNNMALKQRIVFLASQVDDNTADSVTNQLLLLDAEDSTTDIKLFINSPGGSVTA</sequence>
<accession>A0AA38FLX3</accession>
<dbReference type="Gene3D" id="3.90.226.10">
    <property type="entry name" value="2-enoyl-CoA Hydratase, Chain A, domain 1"/>
    <property type="match status" value="1"/>
</dbReference>
<dbReference type="GO" id="GO:0006515">
    <property type="term" value="P:protein quality control for misfolded or incompletely synthesized proteins"/>
    <property type="evidence" value="ECO:0007669"/>
    <property type="project" value="TreeGrafter"/>
</dbReference>
<dbReference type="AlphaFoldDB" id="A0AA38FLX3"/>
<keyword evidence="5" id="KW-1185">Reference proteome</keyword>
<feature type="region of interest" description="Disordered" evidence="3">
    <location>
        <begin position="53"/>
        <end position="75"/>
    </location>
</feature>
<name>A0AA38FLX3_TAXCH</name>
<dbReference type="GO" id="GO:0009536">
    <property type="term" value="C:plastid"/>
    <property type="evidence" value="ECO:0007669"/>
    <property type="project" value="UniProtKB-ARBA"/>
</dbReference>
<evidence type="ECO:0000313" key="5">
    <source>
        <dbReference type="Proteomes" id="UP000824469"/>
    </source>
</evidence>
<comment type="caution">
    <text evidence="4">The sequence shown here is derived from an EMBL/GenBank/DDBJ whole genome shotgun (WGS) entry which is preliminary data.</text>
</comment>